<name>A0ACC2PFU6_9HYME</name>
<reference evidence="1" key="1">
    <citation type="submission" date="2023-04" db="EMBL/GenBank/DDBJ databases">
        <title>A chromosome-level genome assembly of the parasitoid wasp Eretmocerus hayati.</title>
        <authorList>
            <person name="Zhong Y."/>
            <person name="Liu S."/>
            <person name="Liu Y."/>
        </authorList>
    </citation>
    <scope>NUCLEOTIDE SEQUENCE</scope>
    <source>
        <strain evidence="1">ZJU_SS_LIU_2023</strain>
    </source>
</reference>
<gene>
    <name evidence="1" type="ORF">QAD02_018014</name>
</gene>
<comment type="caution">
    <text evidence="1">The sequence shown here is derived from an EMBL/GenBank/DDBJ whole genome shotgun (WGS) entry which is preliminary data.</text>
</comment>
<dbReference type="EMBL" id="CM056741">
    <property type="protein sequence ID" value="KAJ8682222.1"/>
    <property type="molecule type" value="Genomic_DNA"/>
</dbReference>
<protein>
    <submittedName>
        <fullName evidence="1">Uncharacterized protein</fullName>
    </submittedName>
</protein>
<sequence length="808" mass="91283">MAIKTCTCIKDEPLYTVVNASVTVQKTRVQNIDHSSFPILCDVTYRKMQGIDPRLPRSVPYCSFLHYCNTLLQCQLLDTIKNVNLEPRFADEVAPRELIMEETLVPRPIAEYLSCINTSITPSGDTVYINLPDATIPKEDTPAAGNVPALPAGTFGVCNAANHISYECNISPYVTMMNVRNAANQQQNPPLPGGLFPEGGLPNANLLGYMPTHDISPDARAALVRYTFADGKGTAARVRYSRELIQDNAEAVRRLADRLDMVDFLSIKRATTISPCIYLDYNRIVTQGDANSANLPEQPPIVCASFEFASNSATQATYFRFKKKRSPDVRGLCYTVAGAAPPLWGESINRNFNMEEAYAPTFGSDLISLRSSENEAIPPGPPKCDVCYECDLGIVLYETDDRISDGNRRQEIEMDSKADKTALRVFNKRKVYGLRKQFTIAGARGVARPKLRNRIPGKIGLDVLHTLLRLYTSPEAEQIIAFFQRVVSSVMQAHIEKREHRETRRTNDNNHQHLTWDAAAEVFGHREWASWEQEAVHNRGAWWLQGLFETEEDSQKCLNYTYAHCSQCGNPALLWRDCLPYYEDTHERDPRLVRCHTAAHITSQTRRKKTRKRRSANQDKDTMLGFQPDIALVHDHGQMHLDLFFLGKPNEYDLEREMSCWSMENCVRCGNSAPIFRDCLMCFDLAPRRDAKELADLTQEETVQRLREDKQAQEQHLQFLQMQVEVTQARQREVRHKLEQQLGAVRANSGAPRRSQHKHPHIGTSTRDMNRASESESSSVMQQLAALQGAVARIEAQSSSSSQVSDRA</sequence>
<keyword evidence="2" id="KW-1185">Reference proteome</keyword>
<evidence type="ECO:0000313" key="1">
    <source>
        <dbReference type="EMBL" id="KAJ8682222.1"/>
    </source>
</evidence>
<accession>A0ACC2PFU6</accession>
<dbReference type="Proteomes" id="UP001239111">
    <property type="component" value="Chromosome 1"/>
</dbReference>
<proteinExistence type="predicted"/>
<evidence type="ECO:0000313" key="2">
    <source>
        <dbReference type="Proteomes" id="UP001239111"/>
    </source>
</evidence>
<organism evidence="1 2">
    <name type="scientific">Eretmocerus hayati</name>
    <dbReference type="NCBI Taxonomy" id="131215"/>
    <lineage>
        <taxon>Eukaryota</taxon>
        <taxon>Metazoa</taxon>
        <taxon>Ecdysozoa</taxon>
        <taxon>Arthropoda</taxon>
        <taxon>Hexapoda</taxon>
        <taxon>Insecta</taxon>
        <taxon>Pterygota</taxon>
        <taxon>Neoptera</taxon>
        <taxon>Endopterygota</taxon>
        <taxon>Hymenoptera</taxon>
        <taxon>Apocrita</taxon>
        <taxon>Proctotrupomorpha</taxon>
        <taxon>Chalcidoidea</taxon>
        <taxon>Aphelinidae</taxon>
        <taxon>Aphelininae</taxon>
        <taxon>Eretmocerus</taxon>
    </lineage>
</organism>